<evidence type="ECO:0000259" key="6">
    <source>
        <dbReference type="Pfam" id="PF07298"/>
    </source>
</evidence>
<evidence type="ECO:0000256" key="5">
    <source>
        <dbReference type="SAM" id="Phobius"/>
    </source>
</evidence>
<keyword evidence="4 5" id="KW-0472">Membrane</keyword>
<feature type="domain" description="NnrU" evidence="6">
    <location>
        <begin position="7"/>
        <end position="224"/>
    </location>
</feature>
<name>A0A0B3RW39_9RHOB</name>
<accession>A0A0B3RW39</accession>
<gene>
    <name evidence="7" type="ORF">OA50_04630</name>
</gene>
<reference evidence="7 8" key="1">
    <citation type="submission" date="2014-10" db="EMBL/GenBank/DDBJ databases">
        <title>Genome sequence of Ponticoccus sp. strain UMTAT08 isolated from clonal culture of toxic dinoflagellate Alexandrium tamiyavanichii.</title>
        <authorList>
            <person name="Gan H.Y."/>
            <person name="Muhd D.-D."/>
            <person name="Mohd Noor M.E."/>
            <person name="Yeong Y.S."/>
            <person name="Usup G."/>
        </authorList>
    </citation>
    <scope>NUCLEOTIDE SEQUENCE [LARGE SCALE GENOMIC DNA]</scope>
    <source>
        <strain evidence="7 8">UMTAT08</strain>
    </source>
</reference>
<evidence type="ECO:0000313" key="7">
    <source>
        <dbReference type="EMBL" id="KHQ50918.1"/>
    </source>
</evidence>
<keyword evidence="2 5" id="KW-0812">Transmembrane</keyword>
<evidence type="ECO:0000256" key="1">
    <source>
        <dbReference type="ARBA" id="ARBA00004141"/>
    </source>
</evidence>
<dbReference type="GO" id="GO:0016020">
    <property type="term" value="C:membrane"/>
    <property type="evidence" value="ECO:0007669"/>
    <property type="project" value="UniProtKB-SubCell"/>
</dbReference>
<feature type="transmembrane region" description="Helical" evidence="5">
    <location>
        <begin position="142"/>
        <end position="161"/>
    </location>
</feature>
<dbReference type="InterPro" id="IPR009915">
    <property type="entry name" value="NnrU_dom"/>
</dbReference>
<dbReference type="PATRIC" id="fig|1515334.3.peg.4655"/>
<dbReference type="STRING" id="561184.SAMN05216376_10477"/>
<protein>
    <submittedName>
        <fullName evidence="7">NnrU family protein, required for expression of nitric oxide and nitrite reductase (Nir and Nor)</fullName>
    </submittedName>
</protein>
<keyword evidence="8" id="KW-1185">Reference proteome</keyword>
<evidence type="ECO:0000256" key="3">
    <source>
        <dbReference type="ARBA" id="ARBA00022989"/>
    </source>
</evidence>
<feature type="transmembrane region" description="Helical" evidence="5">
    <location>
        <begin position="198"/>
        <end position="217"/>
    </location>
</feature>
<evidence type="ECO:0000256" key="2">
    <source>
        <dbReference type="ARBA" id="ARBA00022692"/>
    </source>
</evidence>
<feature type="transmembrane region" description="Helical" evidence="5">
    <location>
        <begin position="38"/>
        <end position="55"/>
    </location>
</feature>
<comment type="caution">
    <text evidence="7">The sequence shown here is derived from an EMBL/GenBank/DDBJ whole genome shotgun (WGS) entry which is preliminary data.</text>
</comment>
<dbReference type="Proteomes" id="UP000030960">
    <property type="component" value="Unassembled WGS sequence"/>
</dbReference>
<dbReference type="RefSeq" id="WP_043145519.1">
    <property type="nucleotide sequence ID" value="NZ_JSUQ01000021.1"/>
</dbReference>
<sequence length="227" mass="24610">MSGWTEFALAMTAFVGSHFLPRLWGLREELIGSLGRRIYFSLYGLLSLAILAWVIGAAGRAPYVELWPQTGWGRWVPNIAMPVALVLTVLGVGIRQPHTLGARRGADFNAEAPGLAAVTRHPLLLALALWSLAHLFPNGDLAHVMLFGGFAALSLAAIPLFDARARRDEGKEFFDVTAILSLRPLLRADWWRSAGKGAFVRVAGALVLWIALLHAHATLFGATPFPG</sequence>
<keyword evidence="3 5" id="KW-1133">Transmembrane helix</keyword>
<feature type="transmembrane region" description="Helical" evidence="5">
    <location>
        <begin position="75"/>
        <end position="94"/>
    </location>
</feature>
<dbReference type="AlphaFoldDB" id="A0A0B3RW39"/>
<feature type="transmembrane region" description="Helical" evidence="5">
    <location>
        <begin position="115"/>
        <end position="136"/>
    </location>
</feature>
<organism evidence="7 8">
    <name type="scientific">Mameliella alba</name>
    <dbReference type="NCBI Taxonomy" id="561184"/>
    <lineage>
        <taxon>Bacteria</taxon>
        <taxon>Pseudomonadati</taxon>
        <taxon>Pseudomonadota</taxon>
        <taxon>Alphaproteobacteria</taxon>
        <taxon>Rhodobacterales</taxon>
        <taxon>Roseobacteraceae</taxon>
        <taxon>Mameliella</taxon>
    </lineage>
</organism>
<comment type="subcellular location">
    <subcellularLocation>
        <location evidence="1">Membrane</location>
        <topology evidence="1">Multi-pass membrane protein</topology>
    </subcellularLocation>
</comment>
<dbReference type="EMBL" id="JSUQ01000021">
    <property type="protein sequence ID" value="KHQ50918.1"/>
    <property type="molecule type" value="Genomic_DNA"/>
</dbReference>
<evidence type="ECO:0000313" key="8">
    <source>
        <dbReference type="Proteomes" id="UP000030960"/>
    </source>
</evidence>
<dbReference type="Pfam" id="PF07298">
    <property type="entry name" value="NnrU"/>
    <property type="match status" value="1"/>
</dbReference>
<evidence type="ECO:0000256" key="4">
    <source>
        <dbReference type="ARBA" id="ARBA00023136"/>
    </source>
</evidence>
<dbReference type="OrthoDB" id="7828645at2"/>
<proteinExistence type="predicted"/>
<feature type="transmembrane region" description="Helical" evidence="5">
    <location>
        <begin position="6"/>
        <end position="26"/>
    </location>
</feature>